<keyword evidence="3" id="KW-1185">Reference proteome</keyword>
<dbReference type="Proteomes" id="UP000184356">
    <property type="component" value="Unassembled WGS sequence"/>
</dbReference>
<organism evidence="2 3">
    <name type="scientific">Aspergillus sydowii CBS 593.65</name>
    <dbReference type="NCBI Taxonomy" id="1036612"/>
    <lineage>
        <taxon>Eukaryota</taxon>
        <taxon>Fungi</taxon>
        <taxon>Dikarya</taxon>
        <taxon>Ascomycota</taxon>
        <taxon>Pezizomycotina</taxon>
        <taxon>Eurotiomycetes</taxon>
        <taxon>Eurotiomycetidae</taxon>
        <taxon>Eurotiales</taxon>
        <taxon>Aspergillaceae</taxon>
        <taxon>Aspergillus</taxon>
        <taxon>Aspergillus subgen. Nidulantes</taxon>
    </lineage>
</organism>
<name>A0A1L9T771_9EURO</name>
<dbReference type="VEuPathDB" id="FungiDB:ASPSYDRAFT_49479"/>
<dbReference type="RefSeq" id="XP_040699095.1">
    <property type="nucleotide sequence ID" value="XM_040847839.1"/>
</dbReference>
<feature type="compositionally biased region" description="Low complexity" evidence="1">
    <location>
        <begin position="1"/>
        <end position="22"/>
    </location>
</feature>
<evidence type="ECO:0000313" key="3">
    <source>
        <dbReference type="Proteomes" id="UP000184356"/>
    </source>
</evidence>
<evidence type="ECO:0000313" key="2">
    <source>
        <dbReference type="EMBL" id="OJJ55289.1"/>
    </source>
</evidence>
<dbReference type="GeneID" id="63763912"/>
<proteinExistence type="predicted"/>
<reference evidence="3" key="1">
    <citation type="journal article" date="2017" name="Genome Biol.">
        <title>Comparative genomics reveals high biological diversity and specific adaptations in the industrially and medically important fungal genus Aspergillus.</title>
        <authorList>
            <person name="de Vries R.P."/>
            <person name="Riley R."/>
            <person name="Wiebenga A."/>
            <person name="Aguilar-Osorio G."/>
            <person name="Amillis S."/>
            <person name="Uchima C.A."/>
            <person name="Anderluh G."/>
            <person name="Asadollahi M."/>
            <person name="Askin M."/>
            <person name="Barry K."/>
            <person name="Battaglia E."/>
            <person name="Bayram O."/>
            <person name="Benocci T."/>
            <person name="Braus-Stromeyer S.A."/>
            <person name="Caldana C."/>
            <person name="Canovas D."/>
            <person name="Cerqueira G.C."/>
            <person name="Chen F."/>
            <person name="Chen W."/>
            <person name="Choi C."/>
            <person name="Clum A."/>
            <person name="Dos Santos R.A."/>
            <person name="Damasio A.R."/>
            <person name="Diallinas G."/>
            <person name="Emri T."/>
            <person name="Fekete E."/>
            <person name="Flipphi M."/>
            <person name="Freyberg S."/>
            <person name="Gallo A."/>
            <person name="Gournas C."/>
            <person name="Habgood R."/>
            <person name="Hainaut M."/>
            <person name="Harispe M.L."/>
            <person name="Henrissat B."/>
            <person name="Hilden K.S."/>
            <person name="Hope R."/>
            <person name="Hossain A."/>
            <person name="Karabika E."/>
            <person name="Karaffa L."/>
            <person name="Karanyi Z."/>
            <person name="Krasevec N."/>
            <person name="Kuo A."/>
            <person name="Kusch H."/>
            <person name="LaButti K."/>
            <person name="Lagendijk E.L."/>
            <person name="Lapidus A."/>
            <person name="Levasseur A."/>
            <person name="Lindquist E."/>
            <person name="Lipzen A."/>
            <person name="Logrieco A.F."/>
            <person name="MacCabe A."/>
            <person name="Maekelae M.R."/>
            <person name="Malavazi I."/>
            <person name="Melin P."/>
            <person name="Meyer V."/>
            <person name="Mielnichuk N."/>
            <person name="Miskei M."/>
            <person name="Molnar A.P."/>
            <person name="Mule G."/>
            <person name="Ngan C.Y."/>
            <person name="Orejas M."/>
            <person name="Orosz E."/>
            <person name="Ouedraogo J.P."/>
            <person name="Overkamp K.M."/>
            <person name="Park H.-S."/>
            <person name="Perrone G."/>
            <person name="Piumi F."/>
            <person name="Punt P.J."/>
            <person name="Ram A.F."/>
            <person name="Ramon A."/>
            <person name="Rauscher S."/>
            <person name="Record E."/>
            <person name="Riano-Pachon D.M."/>
            <person name="Robert V."/>
            <person name="Roehrig J."/>
            <person name="Ruller R."/>
            <person name="Salamov A."/>
            <person name="Salih N.S."/>
            <person name="Samson R.A."/>
            <person name="Sandor E."/>
            <person name="Sanguinetti M."/>
            <person name="Schuetze T."/>
            <person name="Sepcic K."/>
            <person name="Shelest E."/>
            <person name="Sherlock G."/>
            <person name="Sophianopoulou V."/>
            <person name="Squina F.M."/>
            <person name="Sun H."/>
            <person name="Susca A."/>
            <person name="Todd R.B."/>
            <person name="Tsang A."/>
            <person name="Unkles S.E."/>
            <person name="van de Wiele N."/>
            <person name="van Rossen-Uffink D."/>
            <person name="Oliveira J.V."/>
            <person name="Vesth T.C."/>
            <person name="Visser J."/>
            <person name="Yu J.-H."/>
            <person name="Zhou M."/>
            <person name="Andersen M.R."/>
            <person name="Archer D.B."/>
            <person name="Baker S.E."/>
            <person name="Benoit I."/>
            <person name="Brakhage A.A."/>
            <person name="Braus G.H."/>
            <person name="Fischer R."/>
            <person name="Frisvad J.C."/>
            <person name="Goldman G.H."/>
            <person name="Houbraken J."/>
            <person name="Oakley B."/>
            <person name="Pocsi I."/>
            <person name="Scazzocchio C."/>
            <person name="Seiboth B."/>
            <person name="vanKuyk P.A."/>
            <person name="Wortman J."/>
            <person name="Dyer P.S."/>
            <person name="Grigoriev I.V."/>
        </authorList>
    </citation>
    <scope>NUCLEOTIDE SEQUENCE [LARGE SCALE GENOMIC DNA]</scope>
    <source>
        <strain evidence="3">CBS 593.65</strain>
    </source>
</reference>
<evidence type="ECO:0000256" key="1">
    <source>
        <dbReference type="SAM" id="MobiDB-lite"/>
    </source>
</evidence>
<feature type="region of interest" description="Disordered" evidence="1">
    <location>
        <begin position="1"/>
        <end position="26"/>
    </location>
</feature>
<accession>A0A1L9T771</accession>
<protein>
    <submittedName>
        <fullName evidence="2">Uncharacterized protein</fullName>
    </submittedName>
</protein>
<sequence>MGDSGLTTRSTASWATSSVSLTHANPTPIPDFTPMELCAWLKVSAAHSLSPVERTHDSITNSPEKSFDFISHNRMEYPNGRKQI</sequence>
<dbReference type="EMBL" id="KV878593">
    <property type="protein sequence ID" value="OJJ55289.1"/>
    <property type="molecule type" value="Genomic_DNA"/>
</dbReference>
<dbReference type="AlphaFoldDB" id="A0A1L9T771"/>
<gene>
    <name evidence="2" type="ORF">ASPSYDRAFT_49479</name>
</gene>